<evidence type="ECO:0000313" key="2">
    <source>
        <dbReference type="Proteomes" id="UP001055439"/>
    </source>
</evidence>
<gene>
    <name evidence="1" type="ORF">MUK42_37205</name>
</gene>
<proteinExistence type="predicted"/>
<evidence type="ECO:0000313" key="1">
    <source>
        <dbReference type="EMBL" id="URE14459.1"/>
    </source>
</evidence>
<accession>A0A9E7GFI9</accession>
<organism evidence="1 2">
    <name type="scientific">Musa troglodytarum</name>
    <name type="common">fe'i banana</name>
    <dbReference type="NCBI Taxonomy" id="320322"/>
    <lineage>
        <taxon>Eukaryota</taxon>
        <taxon>Viridiplantae</taxon>
        <taxon>Streptophyta</taxon>
        <taxon>Embryophyta</taxon>
        <taxon>Tracheophyta</taxon>
        <taxon>Spermatophyta</taxon>
        <taxon>Magnoliopsida</taxon>
        <taxon>Liliopsida</taxon>
        <taxon>Zingiberales</taxon>
        <taxon>Musaceae</taxon>
        <taxon>Musa</taxon>
    </lineage>
</organism>
<protein>
    <submittedName>
        <fullName evidence="1">Uncharacterized protein</fullName>
    </submittedName>
</protein>
<keyword evidence="2" id="KW-1185">Reference proteome</keyword>
<sequence length="182" mass="19826">MRLPLLINTENMPASSNPYLTDRQSNTEPNGGKLVLLPHERKGEEEKTFGGLFFVHSILVGAFEDLTHQGPLLQTQSLHSQSLRGQHWRLAARIGSPANNAILSEKIQEHSCPVDRFKQNLVSQETAGPAAALLYDPYHVTSGDKLKAPPSPRVAILLQCCLDPAAFVSFSASLPSADESFA</sequence>
<dbReference type="AlphaFoldDB" id="A0A9E7GFI9"/>
<name>A0A9E7GFI9_9LILI</name>
<dbReference type="EMBL" id="CP097509">
    <property type="protein sequence ID" value="URE14459.1"/>
    <property type="molecule type" value="Genomic_DNA"/>
</dbReference>
<reference evidence="1" key="1">
    <citation type="submission" date="2022-05" db="EMBL/GenBank/DDBJ databases">
        <title>The Musa troglodytarum L. genome provides insights into the mechanism of non-climacteric behaviour and enrichment of carotenoids.</title>
        <authorList>
            <person name="Wang J."/>
        </authorList>
    </citation>
    <scope>NUCLEOTIDE SEQUENCE</scope>
    <source>
        <tissue evidence="1">Leaf</tissue>
    </source>
</reference>
<dbReference type="Proteomes" id="UP001055439">
    <property type="component" value="Chromosome 7"/>
</dbReference>